<dbReference type="RefSeq" id="WP_220303603.1">
    <property type="nucleotide sequence ID" value="NZ_CP080590.1"/>
</dbReference>
<organism evidence="7 8">
    <name type="scientific">Devosia salina</name>
    <dbReference type="NCBI Taxonomy" id="2860336"/>
    <lineage>
        <taxon>Bacteria</taxon>
        <taxon>Pseudomonadati</taxon>
        <taxon>Pseudomonadota</taxon>
        <taxon>Alphaproteobacteria</taxon>
        <taxon>Hyphomicrobiales</taxon>
        <taxon>Devosiaceae</taxon>
        <taxon>Devosia</taxon>
    </lineage>
</organism>
<dbReference type="Gene3D" id="1.10.1660.10">
    <property type="match status" value="1"/>
</dbReference>
<keyword evidence="1" id="KW-0805">Transcription regulation</keyword>
<dbReference type="PANTHER" id="PTHR30204:SF90">
    <property type="entry name" value="HTH-TYPE TRANSCRIPTIONAL ACTIVATOR MTA"/>
    <property type="match status" value="1"/>
</dbReference>
<proteinExistence type="predicted"/>
<name>A0ABX8WAM8_9HYPH</name>
<keyword evidence="2" id="KW-0238">DNA-binding</keyword>
<dbReference type="InterPro" id="IPR012925">
    <property type="entry name" value="TipAS_dom"/>
</dbReference>
<dbReference type="InterPro" id="IPR009061">
    <property type="entry name" value="DNA-bd_dom_put_sf"/>
</dbReference>
<dbReference type="InterPro" id="IPR047057">
    <property type="entry name" value="MerR_fam"/>
</dbReference>
<evidence type="ECO:0000256" key="1">
    <source>
        <dbReference type="ARBA" id="ARBA00023015"/>
    </source>
</evidence>
<keyword evidence="5" id="KW-0175">Coiled coil</keyword>
<dbReference type="InterPro" id="IPR036244">
    <property type="entry name" value="TipA-like_antibiotic-bd"/>
</dbReference>
<feature type="coiled-coil region" evidence="5">
    <location>
        <begin position="157"/>
        <end position="184"/>
    </location>
</feature>
<dbReference type="Proteomes" id="UP000825799">
    <property type="component" value="Chromosome"/>
</dbReference>
<protein>
    <submittedName>
        <fullName evidence="7">MerR family transcriptional regulator</fullName>
    </submittedName>
</protein>
<evidence type="ECO:0000313" key="8">
    <source>
        <dbReference type="Proteomes" id="UP000825799"/>
    </source>
</evidence>
<dbReference type="PROSITE" id="PS50937">
    <property type="entry name" value="HTH_MERR_2"/>
    <property type="match status" value="1"/>
</dbReference>
<accession>A0ABX8WAM8</accession>
<evidence type="ECO:0000256" key="4">
    <source>
        <dbReference type="ARBA" id="ARBA00023163"/>
    </source>
</evidence>
<evidence type="ECO:0000256" key="3">
    <source>
        <dbReference type="ARBA" id="ARBA00023159"/>
    </source>
</evidence>
<feature type="domain" description="HTH merR-type" evidence="6">
    <location>
        <begin position="3"/>
        <end position="72"/>
    </location>
</feature>
<evidence type="ECO:0000259" key="6">
    <source>
        <dbReference type="PROSITE" id="PS50937"/>
    </source>
</evidence>
<dbReference type="PANTHER" id="PTHR30204">
    <property type="entry name" value="REDOX-CYCLING DRUG-SENSING TRANSCRIPTIONAL ACTIVATOR SOXR"/>
    <property type="match status" value="1"/>
</dbReference>
<dbReference type="InterPro" id="IPR000551">
    <property type="entry name" value="MerR-type_HTH_dom"/>
</dbReference>
<evidence type="ECO:0000256" key="5">
    <source>
        <dbReference type="SAM" id="Coils"/>
    </source>
</evidence>
<dbReference type="SMART" id="SM00422">
    <property type="entry name" value="HTH_MERR"/>
    <property type="match status" value="1"/>
</dbReference>
<evidence type="ECO:0000256" key="2">
    <source>
        <dbReference type="ARBA" id="ARBA00023125"/>
    </source>
</evidence>
<gene>
    <name evidence="7" type="ORF">K1X15_10715</name>
</gene>
<keyword evidence="3" id="KW-0010">Activator</keyword>
<sequence>MRTYTVNQLARLAGVSVRTLHHYDEIGLLKPAFTGENRYRYYGVDELLRLQQILIHRELDIPLAEIGAILDAPGFNRLQTLQKQRERLEEQAKRYAGMVRTIDRTIAHLKGERMMKDAELYAGVVSPEKQAEYEAWLVDRYGEAMEEDIWRSRKAMAEMSNTERAAMMEELRQVEEALAEGLRRGLPPQATALDPMIERHRAWVGSTWGRPCSPEAYAGLAEVYEHPDFRQRYESIEIGFADYLIAAMKAWAARQDGR</sequence>
<dbReference type="Pfam" id="PF13411">
    <property type="entry name" value="MerR_1"/>
    <property type="match status" value="1"/>
</dbReference>
<dbReference type="EMBL" id="CP080590">
    <property type="protein sequence ID" value="QYO75139.1"/>
    <property type="molecule type" value="Genomic_DNA"/>
</dbReference>
<dbReference type="Gene3D" id="1.10.490.50">
    <property type="entry name" value="Antibiotic binding domain of TipA-like multidrug resistance regulators"/>
    <property type="match status" value="1"/>
</dbReference>
<keyword evidence="4" id="KW-0804">Transcription</keyword>
<dbReference type="SUPFAM" id="SSF46955">
    <property type="entry name" value="Putative DNA-binding domain"/>
    <property type="match status" value="1"/>
</dbReference>
<evidence type="ECO:0000313" key="7">
    <source>
        <dbReference type="EMBL" id="QYO75139.1"/>
    </source>
</evidence>
<reference evidence="7 8" key="1">
    <citation type="submission" date="2021-08" db="EMBL/GenBank/DDBJ databases">
        <title>Devosia salina sp. nov., isolated from the South China Sea sediment.</title>
        <authorList>
            <person name="Zhou Z."/>
        </authorList>
    </citation>
    <scope>NUCLEOTIDE SEQUENCE [LARGE SCALE GENOMIC DNA]</scope>
    <source>
        <strain evidence="7 8">SCS-3</strain>
    </source>
</reference>
<dbReference type="PRINTS" id="PR00040">
    <property type="entry name" value="HTHMERR"/>
</dbReference>
<dbReference type="SUPFAM" id="SSF89082">
    <property type="entry name" value="Antibiotic binding domain of TipA-like multidrug resistance regulators"/>
    <property type="match status" value="1"/>
</dbReference>
<dbReference type="CDD" id="cd01106">
    <property type="entry name" value="HTH_TipAL-Mta"/>
    <property type="match status" value="1"/>
</dbReference>
<dbReference type="Pfam" id="PF07739">
    <property type="entry name" value="TipAS"/>
    <property type="match status" value="1"/>
</dbReference>
<keyword evidence="8" id="KW-1185">Reference proteome</keyword>